<evidence type="ECO:0000256" key="9">
    <source>
        <dbReference type="SAM" id="MobiDB-lite"/>
    </source>
</evidence>
<feature type="compositionally biased region" description="Acidic residues" evidence="9">
    <location>
        <begin position="138"/>
        <end position="152"/>
    </location>
</feature>
<evidence type="ECO:0000313" key="10">
    <source>
        <dbReference type="EMBL" id="KAK7573789.1"/>
    </source>
</evidence>
<dbReference type="Proteomes" id="UP001367676">
    <property type="component" value="Unassembled WGS sequence"/>
</dbReference>
<dbReference type="GO" id="GO:0097322">
    <property type="term" value="F:7SK snRNA binding"/>
    <property type="evidence" value="ECO:0007669"/>
    <property type="project" value="TreeGrafter"/>
</dbReference>
<reference evidence="10 11" key="1">
    <citation type="submission" date="2024-03" db="EMBL/GenBank/DDBJ databases">
        <title>Adaptation during the transition from Ophiocordyceps entomopathogen to insect associate is accompanied by gene loss and intensified selection.</title>
        <authorList>
            <person name="Ward C.M."/>
            <person name="Onetto C.A."/>
            <person name="Borneman A.R."/>
        </authorList>
    </citation>
    <scope>NUCLEOTIDE SEQUENCE [LARGE SCALE GENOMIC DNA]</scope>
    <source>
        <strain evidence="10">AWRI1</strain>
        <tissue evidence="10">Single Adult Female</tissue>
    </source>
</reference>
<keyword evidence="6" id="KW-0804">Transcription</keyword>
<evidence type="ECO:0000256" key="6">
    <source>
        <dbReference type="ARBA" id="ARBA00023163"/>
    </source>
</evidence>
<dbReference type="EMBL" id="JBBCAQ010000037">
    <property type="protein sequence ID" value="KAK7573789.1"/>
    <property type="molecule type" value="Genomic_DNA"/>
</dbReference>
<dbReference type="GO" id="GO:0004861">
    <property type="term" value="F:cyclin-dependent protein serine/threonine kinase inhibitor activity"/>
    <property type="evidence" value="ECO:0007669"/>
    <property type="project" value="InterPro"/>
</dbReference>
<feature type="region of interest" description="Disordered" evidence="9">
    <location>
        <begin position="129"/>
        <end position="152"/>
    </location>
</feature>
<dbReference type="PANTHER" id="PTHR13469">
    <property type="entry name" value="HEXAMETHYLENE BISACETAMIDE INDUCIBLE 1"/>
    <property type="match status" value="1"/>
</dbReference>
<dbReference type="Gene3D" id="6.10.250.2910">
    <property type="match status" value="1"/>
</dbReference>
<evidence type="ECO:0000256" key="7">
    <source>
        <dbReference type="ARBA" id="ARBA00023242"/>
    </source>
</evidence>
<evidence type="ECO:0000256" key="8">
    <source>
        <dbReference type="SAM" id="Coils"/>
    </source>
</evidence>
<feature type="compositionally biased region" description="Basic residues" evidence="9">
    <location>
        <begin position="61"/>
        <end position="74"/>
    </location>
</feature>
<dbReference type="GO" id="GO:0000122">
    <property type="term" value="P:negative regulation of transcription by RNA polymerase II"/>
    <property type="evidence" value="ECO:0007669"/>
    <property type="project" value="InterPro"/>
</dbReference>
<proteinExistence type="inferred from homology"/>
<dbReference type="InterPro" id="IPR024872">
    <property type="entry name" value="HEXIM"/>
</dbReference>
<dbReference type="GO" id="GO:0005737">
    <property type="term" value="C:cytoplasm"/>
    <property type="evidence" value="ECO:0007669"/>
    <property type="project" value="InterPro"/>
</dbReference>
<keyword evidence="4" id="KW-0805">Transcription regulation</keyword>
<comment type="caution">
    <text evidence="10">The sequence shown here is derived from an EMBL/GenBank/DDBJ whole genome shotgun (WGS) entry which is preliminary data.</text>
</comment>
<feature type="compositionally biased region" description="Low complexity" evidence="9">
    <location>
        <begin position="252"/>
        <end position="271"/>
    </location>
</feature>
<feature type="coiled-coil region" evidence="8">
    <location>
        <begin position="176"/>
        <end position="216"/>
    </location>
</feature>
<keyword evidence="11" id="KW-1185">Reference proteome</keyword>
<keyword evidence="5 8" id="KW-0175">Coiled coil</keyword>
<protein>
    <submittedName>
        <fullName evidence="10">Uncharacterized protein</fullName>
    </submittedName>
</protein>
<feature type="region of interest" description="Disordered" evidence="9">
    <location>
        <begin position="247"/>
        <end position="284"/>
    </location>
</feature>
<dbReference type="AlphaFoldDB" id="A0AAN9T839"/>
<gene>
    <name evidence="10" type="ORF">V9T40_010980</name>
</gene>
<evidence type="ECO:0000256" key="3">
    <source>
        <dbReference type="ARBA" id="ARBA00022491"/>
    </source>
</evidence>
<accession>A0AAN9T839</accession>
<evidence type="ECO:0000256" key="1">
    <source>
        <dbReference type="ARBA" id="ARBA00004123"/>
    </source>
</evidence>
<dbReference type="Pfam" id="PF15313">
    <property type="entry name" value="HEXIM"/>
    <property type="match status" value="1"/>
</dbReference>
<evidence type="ECO:0000256" key="2">
    <source>
        <dbReference type="ARBA" id="ARBA00008409"/>
    </source>
</evidence>
<organism evidence="10 11">
    <name type="scientific">Parthenolecanium corni</name>
    <dbReference type="NCBI Taxonomy" id="536013"/>
    <lineage>
        <taxon>Eukaryota</taxon>
        <taxon>Metazoa</taxon>
        <taxon>Ecdysozoa</taxon>
        <taxon>Arthropoda</taxon>
        <taxon>Hexapoda</taxon>
        <taxon>Insecta</taxon>
        <taxon>Pterygota</taxon>
        <taxon>Neoptera</taxon>
        <taxon>Paraneoptera</taxon>
        <taxon>Hemiptera</taxon>
        <taxon>Sternorrhyncha</taxon>
        <taxon>Coccoidea</taxon>
        <taxon>Coccidae</taxon>
        <taxon>Parthenolecanium</taxon>
    </lineage>
</organism>
<evidence type="ECO:0000256" key="5">
    <source>
        <dbReference type="ARBA" id="ARBA00023054"/>
    </source>
</evidence>
<feature type="compositionally biased region" description="Basic and acidic residues" evidence="9">
    <location>
        <begin position="50"/>
        <end position="60"/>
    </location>
</feature>
<feature type="region of interest" description="Disordered" evidence="9">
    <location>
        <begin position="41"/>
        <end position="79"/>
    </location>
</feature>
<dbReference type="GO" id="GO:0005654">
    <property type="term" value="C:nucleoplasm"/>
    <property type="evidence" value="ECO:0007669"/>
    <property type="project" value="TreeGrafter"/>
</dbReference>
<keyword evidence="7" id="KW-0539">Nucleus</keyword>
<sequence length="284" mass="32380">MYFDKLMLVSMDILKVNSNSSCHFEKENIAQAATSINKEENLSGGNFENENLKRGDGERLGRKRKTRRFKSRFKGKSDRKSKYLKKMNARIYPQSEAPYNTNQFLMADHNNIENLDDKLAVPKVERARVRDSSFTSADSDEDPFYSSPEDEDEFLTKDFDDTYQSMCAEKLGSLPKGQLTKIILELEAKVETLTKNAKANSELDQVSNRLRRVNGSNNQELPIEVIDIMRERDRLRIENEQLKHFIREHAVTSSSTSSSSADSASDSSSGSSDEEHITETRPMV</sequence>
<dbReference type="PRINTS" id="PR02094">
    <property type="entry name" value="HEXIMFAMILY"/>
</dbReference>
<keyword evidence="3" id="KW-0678">Repressor</keyword>
<feature type="compositionally biased region" description="Basic and acidic residues" evidence="9">
    <location>
        <begin position="273"/>
        <end position="284"/>
    </location>
</feature>
<name>A0AAN9T839_9HEMI</name>
<comment type="subcellular location">
    <subcellularLocation>
        <location evidence="1">Nucleus</location>
    </subcellularLocation>
</comment>
<evidence type="ECO:0000313" key="11">
    <source>
        <dbReference type="Proteomes" id="UP001367676"/>
    </source>
</evidence>
<evidence type="ECO:0000256" key="4">
    <source>
        <dbReference type="ARBA" id="ARBA00023015"/>
    </source>
</evidence>
<comment type="similarity">
    <text evidence="2">Belongs to the HEXIM family.</text>
</comment>
<dbReference type="PANTHER" id="PTHR13469:SF8">
    <property type="entry name" value="HEXIM P-TEFB COMPLEX SUBUNIT 1"/>
    <property type="match status" value="1"/>
</dbReference>